<feature type="compositionally biased region" description="Polar residues" evidence="5">
    <location>
        <begin position="196"/>
        <end position="205"/>
    </location>
</feature>
<organism evidence="7 8">
    <name type="scientific">Hondaea fermentalgiana</name>
    <dbReference type="NCBI Taxonomy" id="2315210"/>
    <lineage>
        <taxon>Eukaryota</taxon>
        <taxon>Sar</taxon>
        <taxon>Stramenopiles</taxon>
        <taxon>Bigyra</taxon>
        <taxon>Labyrinthulomycetes</taxon>
        <taxon>Thraustochytrida</taxon>
        <taxon>Thraustochytriidae</taxon>
        <taxon>Hondaea</taxon>
    </lineage>
</organism>
<sequence>MAAVTVLPPFLQKLKKVAETIPGDVSTWNEDGDAYVVKDSDKFELALKKFYKGSLQTFVRQLHFYGFRKLETQTGAWSFTHPNFRRDRPELLSEIRRKSRADAQMTATQVEVQQLKTQVSHLQGVIEDLRSQLDSVLTVLDDAGIVTITREPSASPDAKEPIKVAAKAGGASRKRSRIVQGSANPADTETEAPKIAQTQPPQQQRNVKKENLPLQQQQQQQQQKQQQPKEQQQQQQQQATTQAAKPLAKQVSKPQQNENEERQAQESKLELSTVKMDTSSEPSTSAPPSPSAAACAEAASNNVAPPLSRAASFGELCSNIEPLDLEETMIAAENDLEMLGDFELSEEADLIYRELMAANTQEQRDGGMTDEAREAMAKSTAEIVAQATELDPTAVNKVLGFLQQAVSSKGSEEFSEELSIPQIQRAVRAYQRFAKASPLPAQQVRA</sequence>
<name>A0A2R5G8L0_9STRA</name>
<gene>
    <name evidence="7" type="ORF">FCC1311_023382</name>
</gene>
<dbReference type="OrthoDB" id="60033at2759"/>
<evidence type="ECO:0000256" key="4">
    <source>
        <dbReference type="RuleBase" id="RU004020"/>
    </source>
</evidence>
<evidence type="ECO:0000313" key="7">
    <source>
        <dbReference type="EMBL" id="GBG26118.1"/>
    </source>
</evidence>
<dbReference type="InterPro" id="IPR036390">
    <property type="entry name" value="WH_DNA-bd_sf"/>
</dbReference>
<dbReference type="Proteomes" id="UP000241890">
    <property type="component" value="Unassembled WGS sequence"/>
</dbReference>
<dbReference type="PANTHER" id="PTHR10015">
    <property type="entry name" value="HEAT SHOCK TRANSCRIPTION FACTOR"/>
    <property type="match status" value="1"/>
</dbReference>
<feature type="compositionally biased region" description="Basic and acidic residues" evidence="5">
    <location>
        <begin position="259"/>
        <end position="269"/>
    </location>
</feature>
<dbReference type="InterPro" id="IPR000232">
    <property type="entry name" value="HSF_DNA-bd"/>
</dbReference>
<dbReference type="InParanoid" id="A0A2R5G8L0"/>
<feature type="region of interest" description="Disordered" evidence="5">
    <location>
        <begin position="151"/>
        <end position="299"/>
    </location>
</feature>
<keyword evidence="2" id="KW-0238">DNA-binding</keyword>
<keyword evidence="3" id="KW-0539">Nucleus</keyword>
<comment type="similarity">
    <text evidence="4">Belongs to the HSF family.</text>
</comment>
<evidence type="ECO:0000256" key="3">
    <source>
        <dbReference type="ARBA" id="ARBA00023242"/>
    </source>
</evidence>
<proteinExistence type="inferred from homology"/>
<feature type="compositionally biased region" description="Low complexity" evidence="5">
    <location>
        <begin position="214"/>
        <end position="250"/>
    </location>
</feature>
<dbReference type="Gene3D" id="1.10.10.10">
    <property type="entry name" value="Winged helix-like DNA-binding domain superfamily/Winged helix DNA-binding domain"/>
    <property type="match status" value="1"/>
</dbReference>
<evidence type="ECO:0000313" key="8">
    <source>
        <dbReference type="Proteomes" id="UP000241890"/>
    </source>
</evidence>
<dbReference type="AlphaFoldDB" id="A0A2R5G8L0"/>
<evidence type="ECO:0000256" key="5">
    <source>
        <dbReference type="SAM" id="MobiDB-lite"/>
    </source>
</evidence>
<dbReference type="Pfam" id="PF00447">
    <property type="entry name" value="HSF_DNA-bind"/>
    <property type="match status" value="1"/>
</dbReference>
<evidence type="ECO:0000256" key="2">
    <source>
        <dbReference type="ARBA" id="ARBA00023125"/>
    </source>
</evidence>
<dbReference type="InterPro" id="IPR036388">
    <property type="entry name" value="WH-like_DNA-bd_sf"/>
</dbReference>
<accession>A0A2R5G8L0</accession>
<comment type="caution">
    <text evidence="7">The sequence shown here is derived from an EMBL/GenBank/DDBJ whole genome shotgun (WGS) entry which is preliminary data.</text>
</comment>
<protein>
    <submittedName>
        <fullName evidence="7">Heat shock transcription factor, putative</fullName>
    </submittedName>
</protein>
<dbReference type="EMBL" id="BEYU01000019">
    <property type="protein sequence ID" value="GBG26118.1"/>
    <property type="molecule type" value="Genomic_DNA"/>
</dbReference>
<evidence type="ECO:0000256" key="1">
    <source>
        <dbReference type="ARBA" id="ARBA00004123"/>
    </source>
</evidence>
<keyword evidence="7" id="KW-0346">Stress response</keyword>
<dbReference type="GO" id="GO:0003700">
    <property type="term" value="F:DNA-binding transcription factor activity"/>
    <property type="evidence" value="ECO:0007669"/>
    <property type="project" value="InterPro"/>
</dbReference>
<dbReference type="PANTHER" id="PTHR10015:SF427">
    <property type="entry name" value="HEAT SHOCK FACTOR PROTEIN"/>
    <property type="match status" value="1"/>
</dbReference>
<dbReference type="GO" id="GO:0005634">
    <property type="term" value="C:nucleus"/>
    <property type="evidence" value="ECO:0007669"/>
    <property type="project" value="UniProtKB-SubCell"/>
</dbReference>
<feature type="domain" description="HSF-type DNA-binding" evidence="6">
    <location>
        <begin position="6"/>
        <end position="98"/>
    </location>
</feature>
<evidence type="ECO:0000259" key="6">
    <source>
        <dbReference type="SMART" id="SM00415"/>
    </source>
</evidence>
<dbReference type="SMART" id="SM00415">
    <property type="entry name" value="HSF"/>
    <property type="match status" value="1"/>
</dbReference>
<keyword evidence="8" id="KW-1185">Reference proteome</keyword>
<comment type="subcellular location">
    <subcellularLocation>
        <location evidence="1">Nucleus</location>
    </subcellularLocation>
</comment>
<reference evidence="7 8" key="1">
    <citation type="submission" date="2017-12" db="EMBL/GenBank/DDBJ databases">
        <title>Sequencing, de novo assembly and annotation of complete genome of a new Thraustochytrid species, strain FCC1311.</title>
        <authorList>
            <person name="Sedici K."/>
            <person name="Godart F."/>
            <person name="Aiese Cigliano R."/>
            <person name="Sanseverino W."/>
            <person name="Barakat M."/>
            <person name="Ortet P."/>
            <person name="Marechal E."/>
            <person name="Cagnac O."/>
            <person name="Amato A."/>
        </authorList>
    </citation>
    <scope>NUCLEOTIDE SEQUENCE [LARGE SCALE GENOMIC DNA]</scope>
</reference>
<dbReference type="SUPFAM" id="SSF46785">
    <property type="entry name" value="Winged helix' DNA-binding domain"/>
    <property type="match status" value="1"/>
</dbReference>
<dbReference type="GO" id="GO:0043565">
    <property type="term" value="F:sequence-specific DNA binding"/>
    <property type="evidence" value="ECO:0007669"/>
    <property type="project" value="InterPro"/>
</dbReference>